<dbReference type="AlphaFoldDB" id="A0AA38UY55"/>
<feature type="region of interest" description="Disordered" evidence="1">
    <location>
        <begin position="492"/>
        <end position="541"/>
    </location>
</feature>
<feature type="compositionally biased region" description="Basic residues" evidence="1">
    <location>
        <begin position="604"/>
        <end position="614"/>
    </location>
</feature>
<feature type="region of interest" description="Disordered" evidence="1">
    <location>
        <begin position="318"/>
        <end position="407"/>
    </location>
</feature>
<feature type="compositionally biased region" description="Pro residues" evidence="1">
    <location>
        <begin position="373"/>
        <end position="389"/>
    </location>
</feature>
<feature type="compositionally biased region" description="Low complexity" evidence="1">
    <location>
        <begin position="529"/>
        <end position="541"/>
    </location>
</feature>
<reference evidence="2" key="1">
    <citation type="submission" date="2022-08" db="EMBL/GenBank/DDBJ databases">
        <authorList>
            <consortium name="DOE Joint Genome Institute"/>
            <person name="Min B."/>
            <person name="Riley R."/>
            <person name="Sierra-Patev S."/>
            <person name="Naranjo-Ortiz M."/>
            <person name="Looney B."/>
            <person name="Konkel Z."/>
            <person name="Slot J.C."/>
            <person name="Sakamoto Y."/>
            <person name="Steenwyk J.L."/>
            <person name="Rokas A."/>
            <person name="Carro J."/>
            <person name="Camarero S."/>
            <person name="Ferreira P."/>
            <person name="Molpeceres G."/>
            <person name="Ruiz-Duenas F.J."/>
            <person name="Serrano A."/>
            <person name="Henrissat B."/>
            <person name="Drula E."/>
            <person name="Hughes K.W."/>
            <person name="Mata J.L."/>
            <person name="Ishikawa N.K."/>
            <person name="Vargas-Isla R."/>
            <person name="Ushijima S."/>
            <person name="Smith C.A."/>
            <person name="Ahrendt S."/>
            <person name="Andreopoulos W."/>
            <person name="He G."/>
            <person name="Labutti K."/>
            <person name="Lipzen A."/>
            <person name="Ng V."/>
            <person name="Sandor L."/>
            <person name="Barry K."/>
            <person name="Martinez A.T."/>
            <person name="Xiao Y."/>
            <person name="Gibbons J.G."/>
            <person name="Terashima K."/>
            <person name="Hibbett D.S."/>
            <person name="Grigoriev I.V."/>
        </authorList>
    </citation>
    <scope>NUCLEOTIDE SEQUENCE</scope>
    <source>
        <strain evidence="2">TFB7829</strain>
    </source>
</reference>
<protein>
    <submittedName>
        <fullName evidence="2">Uncharacterized protein</fullName>
    </submittedName>
</protein>
<evidence type="ECO:0000256" key="1">
    <source>
        <dbReference type="SAM" id="MobiDB-lite"/>
    </source>
</evidence>
<evidence type="ECO:0000313" key="2">
    <source>
        <dbReference type="EMBL" id="KAJ3989934.1"/>
    </source>
</evidence>
<feature type="region of interest" description="Disordered" evidence="1">
    <location>
        <begin position="564"/>
        <end position="614"/>
    </location>
</feature>
<feature type="compositionally biased region" description="Basic and acidic residues" evidence="1">
    <location>
        <begin position="440"/>
        <end position="462"/>
    </location>
</feature>
<feature type="region of interest" description="Disordered" evidence="1">
    <location>
        <begin position="429"/>
        <end position="472"/>
    </location>
</feature>
<sequence>MNQLIASLTSGVTKTKAQSSRQTNGLHQKPTSSAEILLVAKRKNTDRIGSSTAQEANAALSPTNKIFGPPETTFASSSESSEHNGDDSELEFRSNPTPQAIPIPNASTLDNIDSGAYLEELIGGPVKRRLTLDSILPFAMASDRKRKAIVLEEDPVIERKSARRSSRALDSDSDNTGYESASDNVETVSSSLPGIDQPPTLEISKKDSVLPSATAKPRPDAAVVLNAATSPGQVSPAETTVNETITEHSPEMRHPVALISNQMDKQTLVLPSAQHLSSSHNSDSVVEHDPIEAILPSPRSHSPIETALASITTVPSARPYTTRTHSKPEIVLARRSTRKTNTQPISKHEADVRQSVVRLTRSRSKSEAQTRIPPNPVLPPSPAPAPPLSPTRLHSATQPDRATATAEYQTPASVIANGSHALDNMWVTLHAGPSSPADPESSHGSDELHSSPERERAERERASPTVQSDVDPEAPLFIASESQINFPYSQFQDIDADSDNGADNGAADAPVSVSRLEEDSEEEDEVQNTITPITPRQTRRTSTAYRGLSEIAGQNKFFTGFHPNLVATSTPKNSKEDLYGPLSQAYNDDVSDSGSESEAEKSHIPKARRAGKKR</sequence>
<feature type="region of interest" description="Disordered" evidence="1">
    <location>
        <begin position="158"/>
        <end position="218"/>
    </location>
</feature>
<feature type="region of interest" description="Disordered" evidence="1">
    <location>
        <begin position="1"/>
        <end position="34"/>
    </location>
</feature>
<proteinExistence type="predicted"/>
<feature type="region of interest" description="Disordered" evidence="1">
    <location>
        <begin position="46"/>
        <end position="107"/>
    </location>
</feature>
<feature type="compositionally biased region" description="Polar residues" evidence="1">
    <location>
        <begin position="175"/>
        <end position="192"/>
    </location>
</feature>
<feature type="compositionally biased region" description="Polar residues" evidence="1">
    <location>
        <begin position="392"/>
        <end position="407"/>
    </location>
</feature>
<organism evidence="2 3">
    <name type="scientific">Lentinula detonsa</name>
    <dbReference type="NCBI Taxonomy" id="2804962"/>
    <lineage>
        <taxon>Eukaryota</taxon>
        <taxon>Fungi</taxon>
        <taxon>Dikarya</taxon>
        <taxon>Basidiomycota</taxon>
        <taxon>Agaricomycotina</taxon>
        <taxon>Agaricomycetes</taxon>
        <taxon>Agaricomycetidae</taxon>
        <taxon>Agaricales</taxon>
        <taxon>Marasmiineae</taxon>
        <taxon>Omphalotaceae</taxon>
        <taxon>Lentinula</taxon>
    </lineage>
</organism>
<name>A0AA38UY55_9AGAR</name>
<evidence type="ECO:0000313" key="3">
    <source>
        <dbReference type="Proteomes" id="UP001163850"/>
    </source>
</evidence>
<gene>
    <name evidence="2" type="ORF">F5890DRAFT_976784</name>
</gene>
<dbReference type="Proteomes" id="UP001163850">
    <property type="component" value="Unassembled WGS sequence"/>
</dbReference>
<accession>A0AA38UY55</accession>
<dbReference type="EMBL" id="MU801894">
    <property type="protein sequence ID" value="KAJ3989934.1"/>
    <property type="molecule type" value="Genomic_DNA"/>
</dbReference>
<feature type="compositionally biased region" description="Polar residues" evidence="1">
    <location>
        <begin position="47"/>
        <end position="64"/>
    </location>
</feature>
<comment type="caution">
    <text evidence="2">The sequence shown here is derived from an EMBL/GenBank/DDBJ whole genome shotgun (WGS) entry which is preliminary data.</text>
</comment>
<feature type="compositionally biased region" description="Basic and acidic residues" evidence="1">
    <location>
        <begin position="80"/>
        <end position="92"/>
    </location>
</feature>